<dbReference type="AlphaFoldDB" id="A0AAE2D0Z3"/>
<reference evidence="1" key="1">
    <citation type="submission" date="2020-06" db="EMBL/GenBank/DDBJ databases">
        <authorList>
            <person name="Li T."/>
            <person name="Hu X."/>
            <person name="Zhang T."/>
            <person name="Song X."/>
            <person name="Zhang H."/>
            <person name="Dai N."/>
            <person name="Sheng W."/>
            <person name="Hou X."/>
            <person name="Wei L."/>
        </authorList>
    </citation>
    <scope>NUCLEOTIDE SEQUENCE</scope>
    <source>
        <strain evidence="1">3651</strain>
        <tissue evidence="1">Leaf</tissue>
    </source>
</reference>
<protein>
    <submittedName>
        <fullName evidence="1">Uncharacterized protein</fullName>
    </submittedName>
</protein>
<accession>A0AAE2D0Z3</accession>
<evidence type="ECO:0000313" key="1">
    <source>
        <dbReference type="EMBL" id="KAK4441813.1"/>
    </source>
</evidence>
<sequence>MIVFDKCYLAASFHLCYRRGRLGGRDVVNVMWSPPPESGLSITFLGVVFPGREGVGVGVVRGTCVDWRACFYSHTSDYAHAEAIAARVAVEVRGMNVDSILRLVDQVIAARG</sequence>
<reference evidence="1" key="2">
    <citation type="journal article" date="2024" name="Plant">
        <title>Genomic evolution and insights into agronomic trait innovations of Sesamum species.</title>
        <authorList>
            <person name="Miao H."/>
            <person name="Wang L."/>
            <person name="Qu L."/>
            <person name="Liu H."/>
            <person name="Sun Y."/>
            <person name="Le M."/>
            <person name="Wang Q."/>
            <person name="Wei S."/>
            <person name="Zheng Y."/>
            <person name="Lin W."/>
            <person name="Duan Y."/>
            <person name="Cao H."/>
            <person name="Xiong S."/>
            <person name="Wang X."/>
            <person name="Wei L."/>
            <person name="Li C."/>
            <person name="Ma Q."/>
            <person name="Ju M."/>
            <person name="Zhao R."/>
            <person name="Li G."/>
            <person name="Mu C."/>
            <person name="Tian Q."/>
            <person name="Mei H."/>
            <person name="Zhang T."/>
            <person name="Gao T."/>
            <person name="Zhang H."/>
        </authorList>
    </citation>
    <scope>NUCLEOTIDE SEQUENCE</scope>
    <source>
        <strain evidence="1">3651</strain>
    </source>
</reference>
<proteinExistence type="predicted"/>
<dbReference type="EMBL" id="JACGWO010000001">
    <property type="protein sequence ID" value="KAK4441813.1"/>
    <property type="molecule type" value="Genomic_DNA"/>
</dbReference>
<gene>
    <name evidence="1" type="ORF">Salat_0516200</name>
</gene>
<keyword evidence="2" id="KW-1185">Reference proteome</keyword>
<evidence type="ECO:0000313" key="2">
    <source>
        <dbReference type="Proteomes" id="UP001293254"/>
    </source>
</evidence>
<organism evidence="1 2">
    <name type="scientific">Sesamum alatum</name>
    <dbReference type="NCBI Taxonomy" id="300844"/>
    <lineage>
        <taxon>Eukaryota</taxon>
        <taxon>Viridiplantae</taxon>
        <taxon>Streptophyta</taxon>
        <taxon>Embryophyta</taxon>
        <taxon>Tracheophyta</taxon>
        <taxon>Spermatophyta</taxon>
        <taxon>Magnoliopsida</taxon>
        <taxon>eudicotyledons</taxon>
        <taxon>Gunneridae</taxon>
        <taxon>Pentapetalae</taxon>
        <taxon>asterids</taxon>
        <taxon>lamiids</taxon>
        <taxon>Lamiales</taxon>
        <taxon>Pedaliaceae</taxon>
        <taxon>Sesamum</taxon>
    </lineage>
</organism>
<dbReference type="Proteomes" id="UP001293254">
    <property type="component" value="Unassembled WGS sequence"/>
</dbReference>
<comment type="caution">
    <text evidence="1">The sequence shown here is derived from an EMBL/GenBank/DDBJ whole genome shotgun (WGS) entry which is preliminary data.</text>
</comment>
<name>A0AAE2D0Z3_9LAMI</name>